<protein>
    <submittedName>
        <fullName evidence="1">Uncharacterized protein</fullName>
    </submittedName>
</protein>
<proteinExistence type="predicted"/>
<sequence length="132" mass="15039">MYHSVKLSPRCRDVLSHGNICKLLIISSNKMVCIIIPIGLISYCIRACIDDAARRKAERRLAARESPDCPGLYLEKEQWVEYNGELWDLYKDGAGLYYIITRNKEPLPINYRPPTGADNAGLVRNEQPPAYK</sequence>
<gene>
    <name evidence="1" type="ORF">OFUS_LOCUS4043</name>
</gene>
<evidence type="ECO:0000313" key="2">
    <source>
        <dbReference type="Proteomes" id="UP000749559"/>
    </source>
</evidence>
<dbReference type="OrthoDB" id="3219649at2759"/>
<name>A0A8S4N859_OWEFU</name>
<dbReference type="EMBL" id="CAIIXF020000002">
    <property type="protein sequence ID" value="CAH1776913.1"/>
    <property type="molecule type" value="Genomic_DNA"/>
</dbReference>
<evidence type="ECO:0000313" key="1">
    <source>
        <dbReference type="EMBL" id="CAH1776913.1"/>
    </source>
</evidence>
<reference evidence="1" key="1">
    <citation type="submission" date="2022-03" db="EMBL/GenBank/DDBJ databases">
        <authorList>
            <person name="Martin C."/>
        </authorList>
    </citation>
    <scope>NUCLEOTIDE SEQUENCE</scope>
</reference>
<dbReference type="AlphaFoldDB" id="A0A8S4N859"/>
<keyword evidence="2" id="KW-1185">Reference proteome</keyword>
<comment type="caution">
    <text evidence="1">The sequence shown here is derived from an EMBL/GenBank/DDBJ whole genome shotgun (WGS) entry which is preliminary data.</text>
</comment>
<dbReference type="Proteomes" id="UP000749559">
    <property type="component" value="Unassembled WGS sequence"/>
</dbReference>
<organism evidence="1 2">
    <name type="scientific">Owenia fusiformis</name>
    <name type="common">Polychaete worm</name>
    <dbReference type="NCBI Taxonomy" id="6347"/>
    <lineage>
        <taxon>Eukaryota</taxon>
        <taxon>Metazoa</taxon>
        <taxon>Spiralia</taxon>
        <taxon>Lophotrochozoa</taxon>
        <taxon>Annelida</taxon>
        <taxon>Polychaeta</taxon>
        <taxon>Sedentaria</taxon>
        <taxon>Canalipalpata</taxon>
        <taxon>Sabellida</taxon>
        <taxon>Oweniida</taxon>
        <taxon>Oweniidae</taxon>
        <taxon>Owenia</taxon>
    </lineage>
</organism>
<accession>A0A8S4N859</accession>